<comment type="similarity">
    <text evidence="1 2">Belongs to the LOG family.</text>
</comment>
<keyword evidence="2" id="KW-0203">Cytokinin biosynthesis</keyword>
<dbReference type="NCBIfam" id="TIGR00730">
    <property type="entry name" value="Rossman fold protein, TIGR00730 family"/>
    <property type="match status" value="1"/>
</dbReference>
<dbReference type="PANTHER" id="PTHR31223:SF70">
    <property type="entry name" value="LOG FAMILY PROTEIN YJL055W"/>
    <property type="match status" value="1"/>
</dbReference>
<name>A0A0R2CHJ1_9LACO</name>
<comment type="caution">
    <text evidence="3">The sequence shown here is derived from an EMBL/GenBank/DDBJ whole genome shotgun (WGS) entry which is preliminary data.</text>
</comment>
<dbReference type="GO" id="GO:0009691">
    <property type="term" value="P:cytokinin biosynthetic process"/>
    <property type="evidence" value="ECO:0007669"/>
    <property type="project" value="UniProtKB-UniRule"/>
</dbReference>
<dbReference type="STRING" id="1423729.FC80_GL001102"/>
<dbReference type="EC" id="3.2.2.n1" evidence="2"/>
<dbReference type="EMBL" id="AYZE01000014">
    <property type="protein sequence ID" value="KRM91105.1"/>
    <property type="molecule type" value="Genomic_DNA"/>
</dbReference>
<gene>
    <name evidence="3" type="ORF">FC80_GL001102</name>
</gene>
<dbReference type="Pfam" id="PF03641">
    <property type="entry name" value="Lysine_decarbox"/>
    <property type="match status" value="1"/>
</dbReference>
<organism evidence="3 4">
    <name type="scientific">Liquorilactobacillus cacaonum DSM 21116</name>
    <dbReference type="NCBI Taxonomy" id="1423729"/>
    <lineage>
        <taxon>Bacteria</taxon>
        <taxon>Bacillati</taxon>
        <taxon>Bacillota</taxon>
        <taxon>Bacilli</taxon>
        <taxon>Lactobacillales</taxon>
        <taxon>Lactobacillaceae</taxon>
        <taxon>Liquorilactobacillus</taxon>
    </lineage>
</organism>
<dbReference type="AlphaFoldDB" id="A0A0R2CHJ1"/>
<accession>A0A0R2CHJ1</accession>
<evidence type="ECO:0000256" key="2">
    <source>
        <dbReference type="RuleBase" id="RU363015"/>
    </source>
</evidence>
<evidence type="ECO:0000256" key="1">
    <source>
        <dbReference type="ARBA" id="ARBA00006763"/>
    </source>
</evidence>
<dbReference type="Proteomes" id="UP000051131">
    <property type="component" value="Unassembled WGS sequence"/>
</dbReference>
<dbReference type="GO" id="GO:0016799">
    <property type="term" value="F:hydrolase activity, hydrolyzing N-glycosyl compounds"/>
    <property type="evidence" value="ECO:0007669"/>
    <property type="project" value="TreeGrafter"/>
</dbReference>
<dbReference type="PANTHER" id="PTHR31223">
    <property type="entry name" value="LOG FAMILY PROTEIN YJL055W"/>
    <property type="match status" value="1"/>
</dbReference>
<keyword evidence="4" id="KW-1185">Reference proteome</keyword>
<dbReference type="Gene3D" id="3.40.50.450">
    <property type="match status" value="1"/>
</dbReference>
<dbReference type="GO" id="GO:0005829">
    <property type="term" value="C:cytosol"/>
    <property type="evidence" value="ECO:0007669"/>
    <property type="project" value="TreeGrafter"/>
</dbReference>
<dbReference type="InterPro" id="IPR005269">
    <property type="entry name" value="LOG"/>
</dbReference>
<sequence>MILLKKIAVYCGASTGNDPSFDLATIKLAKWLVSNKYELVYGGGKYGLMGTLAHTVLENGGKVTGIIPQNLFDRGVAMPNLTHLEVVKDMSYRKKRMIELSDVCIALPGGAGTLEEIVEAYSWARIGDNSNPCILLNVEHYYDLLEKFFKNMVDKEFLSVEHLSKLCFAKSLIEAQEFIDNYTTPQLRTY</sequence>
<dbReference type="PATRIC" id="fig|1423729.3.peg.1116"/>
<dbReference type="SUPFAM" id="SSF102405">
    <property type="entry name" value="MCP/YpsA-like"/>
    <property type="match status" value="1"/>
</dbReference>
<evidence type="ECO:0000313" key="3">
    <source>
        <dbReference type="EMBL" id="KRM91105.1"/>
    </source>
</evidence>
<protein>
    <recommendedName>
        <fullName evidence="2">Cytokinin riboside 5'-monophosphate phosphoribohydrolase</fullName>
        <ecNumber evidence="2">3.2.2.n1</ecNumber>
    </recommendedName>
</protein>
<reference evidence="3 4" key="1">
    <citation type="journal article" date="2015" name="Genome Announc.">
        <title>Expanding the biotechnology potential of lactobacilli through comparative genomics of 213 strains and associated genera.</title>
        <authorList>
            <person name="Sun Z."/>
            <person name="Harris H.M."/>
            <person name="McCann A."/>
            <person name="Guo C."/>
            <person name="Argimon S."/>
            <person name="Zhang W."/>
            <person name="Yang X."/>
            <person name="Jeffery I.B."/>
            <person name="Cooney J.C."/>
            <person name="Kagawa T.F."/>
            <person name="Liu W."/>
            <person name="Song Y."/>
            <person name="Salvetti E."/>
            <person name="Wrobel A."/>
            <person name="Rasinkangas P."/>
            <person name="Parkhill J."/>
            <person name="Rea M.C."/>
            <person name="O'Sullivan O."/>
            <person name="Ritari J."/>
            <person name="Douillard F.P."/>
            <person name="Paul Ross R."/>
            <person name="Yang R."/>
            <person name="Briner A.E."/>
            <person name="Felis G.E."/>
            <person name="de Vos W.M."/>
            <person name="Barrangou R."/>
            <person name="Klaenhammer T.R."/>
            <person name="Caufield P.W."/>
            <person name="Cui Y."/>
            <person name="Zhang H."/>
            <person name="O'Toole P.W."/>
        </authorList>
    </citation>
    <scope>NUCLEOTIDE SEQUENCE [LARGE SCALE GENOMIC DNA]</scope>
    <source>
        <strain evidence="3 4">DSM 21116</strain>
    </source>
</reference>
<proteinExistence type="inferred from homology"/>
<dbReference type="InterPro" id="IPR031100">
    <property type="entry name" value="LOG_fam"/>
</dbReference>
<evidence type="ECO:0000313" key="4">
    <source>
        <dbReference type="Proteomes" id="UP000051131"/>
    </source>
</evidence>
<keyword evidence="2" id="KW-0378">Hydrolase</keyword>